<evidence type="ECO:0000256" key="3">
    <source>
        <dbReference type="ARBA" id="ARBA00022448"/>
    </source>
</evidence>
<evidence type="ECO:0000313" key="11">
    <source>
        <dbReference type="Proteomes" id="UP001236657"/>
    </source>
</evidence>
<keyword evidence="6" id="KW-0472">Membrane</keyword>
<dbReference type="InterPro" id="IPR003423">
    <property type="entry name" value="OMP_efflux"/>
</dbReference>
<feature type="compositionally biased region" description="Polar residues" evidence="8">
    <location>
        <begin position="480"/>
        <end position="489"/>
    </location>
</feature>
<reference evidence="10 11" key="1">
    <citation type="submission" date="2023-08" db="EMBL/GenBank/DDBJ databases">
        <title>New molecular markers tilS and rpoB for phylogenetic and monitoring studies of the genus Thiothrix biodiversity.</title>
        <authorList>
            <person name="Ravin N.V."/>
            <person name="Smolyakov D."/>
            <person name="Markov N.D."/>
            <person name="Beletsky A.V."/>
            <person name="Mardanov A.V."/>
            <person name="Rudenko T.S."/>
            <person name="Grabovich M.Y."/>
        </authorList>
    </citation>
    <scope>NUCLEOTIDE SEQUENCE [LARGE SCALE GENOMIC DNA]</scope>
    <source>
        <strain evidence="10 11">MK1</strain>
    </source>
</reference>
<feature type="signal peptide" evidence="9">
    <location>
        <begin position="1"/>
        <end position="23"/>
    </location>
</feature>
<evidence type="ECO:0000256" key="4">
    <source>
        <dbReference type="ARBA" id="ARBA00022452"/>
    </source>
</evidence>
<organism evidence="10 11">
    <name type="scientific">Thiothrix lacustris</name>
    <dbReference type="NCBI Taxonomy" id="525917"/>
    <lineage>
        <taxon>Bacteria</taxon>
        <taxon>Pseudomonadati</taxon>
        <taxon>Pseudomonadota</taxon>
        <taxon>Gammaproteobacteria</taxon>
        <taxon>Thiotrichales</taxon>
        <taxon>Thiotrichaceae</taxon>
        <taxon>Thiothrix</taxon>
    </lineage>
</organism>
<gene>
    <name evidence="10" type="ORF">RCF98_10595</name>
</gene>
<feature type="chain" id="PRO_5047077577" evidence="9">
    <location>
        <begin position="24"/>
        <end position="489"/>
    </location>
</feature>
<keyword evidence="7" id="KW-0998">Cell outer membrane</keyword>
<accession>A0ABY9ML63</accession>
<dbReference type="NCBIfam" id="TIGR01844">
    <property type="entry name" value="type_I_sec_TolC"/>
    <property type="match status" value="1"/>
</dbReference>
<keyword evidence="4" id="KW-1134">Transmembrane beta strand</keyword>
<dbReference type="Proteomes" id="UP001236657">
    <property type="component" value="Chromosome"/>
</dbReference>
<dbReference type="Pfam" id="PF02321">
    <property type="entry name" value="OEP"/>
    <property type="match status" value="2"/>
</dbReference>
<dbReference type="InterPro" id="IPR051906">
    <property type="entry name" value="TolC-like"/>
</dbReference>
<keyword evidence="5" id="KW-0812">Transmembrane</keyword>
<keyword evidence="9" id="KW-0732">Signal</keyword>
<comment type="similarity">
    <text evidence="2">Belongs to the outer membrane factor (OMF) (TC 1.B.17) family.</text>
</comment>
<protein>
    <submittedName>
        <fullName evidence="10">TolC family outer membrane protein</fullName>
    </submittedName>
</protein>
<evidence type="ECO:0000256" key="7">
    <source>
        <dbReference type="ARBA" id="ARBA00023237"/>
    </source>
</evidence>
<comment type="subcellular location">
    <subcellularLocation>
        <location evidence="1">Cell outer membrane</location>
    </subcellularLocation>
</comment>
<feature type="region of interest" description="Disordered" evidence="8">
    <location>
        <begin position="447"/>
        <end position="489"/>
    </location>
</feature>
<keyword evidence="3" id="KW-0813">Transport</keyword>
<dbReference type="EMBL" id="CP133218">
    <property type="protein sequence ID" value="WML89419.1"/>
    <property type="molecule type" value="Genomic_DNA"/>
</dbReference>
<evidence type="ECO:0000256" key="2">
    <source>
        <dbReference type="ARBA" id="ARBA00007613"/>
    </source>
</evidence>
<evidence type="ECO:0000256" key="8">
    <source>
        <dbReference type="SAM" id="MobiDB-lite"/>
    </source>
</evidence>
<dbReference type="PANTHER" id="PTHR30026">
    <property type="entry name" value="OUTER MEMBRANE PROTEIN TOLC"/>
    <property type="match status" value="1"/>
</dbReference>
<proteinExistence type="inferred from homology"/>
<evidence type="ECO:0000256" key="1">
    <source>
        <dbReference type="ARBA" id="ARBA00004442"/>
    </source>
</evidence>
<dbReference type="InterPro" id="IPR010130">
    <property type="entry name" value="T1SS_OMP_TolC"/>
</dbReference>
<dbReference type="SUPFAM" id="SSF56954">
    <property type="entry name" value="Outer membrane efflux proteins (OEP)"/>
    <property type="match status" value="1"/>
</dbReference>
<dbReference type="RefSeq" id="WP_084260472.1">
    <property type="nucleotide sequence ID" value="NZ_CP133218.1"/>
</dbReference>
<evidence type="ECO:0000256" key="5">
    <source>
        <dbReference type="ARBA" id="ARBA00022692"/>
    </source>
</evidence>
<evidence type="ECO:0000313" key="10">
    <source>
        <dbReference type="EMBL" id="WML89419.1"/>
    </source>
</evidence>
<evidence type="ECO:0000256" key="6">
    <source>
        <dbReference type="ARBA" id="ARBA00023136"/>
    </source>
</evidence>
<keyword evidence="11" id="KW-1185">Reference proteome</keyword>
<dbReference type="Gene3D" id="1.20.1600.10">
    <property type="entry name" value="Outer membrane efflux proteins (OEP)"/>
    <property type="match status" value="1"/>
</dbReference>
<sequence length="489" mass="53240">MKQQTLAFLIATSLALVAQQAQAENLLQVYQQAKGYDAQFKALESNYLATLESKPQALAALKPQVGVSGSITESHQRTTYDYSLLDPDGSSSSRNASYSLSLSKSLYNKTLDEQVKQTDSVIAQASSGLDAEREALILRVAEAYFNFLSAQDSLEFARTEKTAIGRQLEQTRAYFDAGRSAITDVKEAESRYDLAGAQEINAVNQLDLAREQLRVLTGGFYQSLNAPAANLPLVMPTPADIEQWVKTAKTNNKQLIASQHAIQSAQTAIDIQRATKKPVVDLVAQQTGSETQSNSALDPRSYGASVGVQVSMPLYTGGATDSKIRAAQHNFRQAQQQYDFLNRTTEQQARNAFLTVQSSISQVKANQRALASAETAAEATQAGFEVGTRTAVDVLTALRNVFSARRDYSQTRYTYLLNTLKLRQAAGTLSEQDIASMNAIMTTSPKQIEAALQPSESPTDLEDNGSFERYSAVPADKTVEQTAPSANKR</sequence>
<evidence type="ECO:0000256" key="9">
    <source>
        <dbReference type="SAM" id="SignalP"/>
    </source>
</evidence>
<name>A0ABY9ML63_9GAMM</name>
<dbReference type="PANTHER" id="PTHR30026:SF20">
    <property type="entry name" value="OUTER MEMBRANE PROTEIN TOLC"/>
    <property type="match status" value="1"/>
</dbReference>